<dbReference type="RefSeq" id="WP_189653369.1">
    <property type="nucleotide sequence ID" value="NZ_BMRC01000040.1"/>
</dbReference>
<gene>
    <name evidence="1" type="ORF">ACFFV7_36635</name>
</gene>
<organism evidence="1 2">
    <name type="scientific">Nonomuraea spiralis</name>
    <dbReference type="NCBI Taxonomy" id="46182"/>
    <lineage>
        <taxon>Bacteria</taxon>
        <taxon>Bacillati</taxon>
        <taxon>Actinomycetota</taxon>
        <taxon>Actinomycetes</taxon>
        <taxon>Streptosporangiales</taxon>
        <taxon>Streptosporangiaceae</taxon>
        <taxon>Nonomuraea</taxon>
    </lineage>
</organism>
<dbReference type="Proteomes" id="UP001589647">
    <property type="component" value="Unassembled WGS sequence"/>
</dbReference>
<sequence>MIANICHNLPADFRPGSEREREQRAMESLKWHLRELEPDDRSALWVQTELDDFGYDYRPLLPQHVRDRLTQQ</sequence>
<dbReference type="EMBL" id="JBHMEI010000040">
    <property type="protein sequence ID" value="MFB9206769.1"/>
    <property type="molecule type" value="Genomic_DNA"/>
</dbReference>
<keyword evidence="2" id="KW-1185">Reference proteome</keyword>
<evidence type="ECO:0000313" key="2">
    <source>
        <dbReference type="Proteomes" id="UP001589647"/>
    </source>
</evidence>
<name>A0ABV5IQE2_9ACTN</name>
<protein>
    <submittedName>
        <fullName evidence="1">Uncharacterized protein</fullName>
    </submittedName>
</protein>
<reference evidence="1 2" key="1">
    <citation type="submission" date="2024-09" db="EMBL/GenBank/DDBJ databases">
        <authorList>
            <person name="Sun Q."/>
            <person name="Mori K."/>
        </authorList>
    </citation>
    <scope>NUCLEOTIDE SEQUENCE [LARGE SCALE GENOMIC DNA]</scope>
    <source>
        <strain evidence="1 2">CCM 3426</strain>
    </source>
</reference>
<accession>A0ABV5IQE2</accession>
<evidence type="ECO:0000313" key="1">
    <source>
        <dbReference type="EMBL" id="MFB9206769.1"/>
    </source>
</evidence>
<comment type="caution">
    <text evidence="1">The sequence shown here is derived from an EMBL/GenBank/DDBJ whole genome shotgun (WGS) entry which is preliminary data.</text>
</comment>
<proteinExistence type="predicted"/>